<keyword evidence="2" id="KW-0472">Membrane</keyword>
<dbReference type="Proteomes" id="UP000015100">
    <property type="component" value="Unassembled WGS sequence"/>
</dbReference>
<sequence length="264" mass="28177">MKSLLLFVAFTLVLLISPLFAQDFPFIIWKRDGYDETLSTGTSITSTASFDDIDTSHSVSKPTDVLNEEFIEPTDSVPKSNSTSQSKSPNSSGKTKSSSSSSLSSTPPPQPTTTTTHAYYKKVVKLHVESTPATAAGYPVKPTAAPTFAYYDEGIVYIKGTPYQVLAADSDYYNVEQGGNGDWELVDKVDTGKGDDKNKTGQLEQNTNALLEDGDGKGKSGSAVYSADVVSAAENAVRKAAFFSFVAAGMITIGLLVFFGIIKT</sequence>
<keyword evidence="5" id="KW-1185">Reference proteome</keyword>
<reference evidence="4 5" key="1">
    <citation type="journal article" date="2013" name="PLoS Genet.">
        <title>Genomic mechanisms accounting for the adaptation to parasitism in nematode-trapping fungi.</title>
        <authorList>
            <person name="Meerupati T."/>
            <person name="Andersson K.M."/>
            <person name="Friman E."/>
            <person name="Kumar D."/>
            <person name="Tunlid A."/>
            <person name="Ahren D."/>
        </authorList>
    </citation>
    <scope>NUCLEOTIDE SEQUENCE [LARGE SCALE GENOMIC DNA]</scope>
    <source>
        <strain evidence="4 5">CBS 200.50</strain>
    </source>
</reference>
<protein>
    <submittedName>
        <fullName evidence="4">Uncharacterized protein</fullName>
    </submittedName>
</protein>
<dbReference type="HOGENOM" id="CLU_921255_0_0_1"/>
<evidence type="ECO:0000313" key="5">
    <source>
        <dbReference type="Proteomes" id="UP000015100"/>
    </source>
</evidence>
<comment type="caution">
    <text evidence="4">The sequence shown here is derived from an EMBL/GenBank/DDBJ whole genome shotgun (WGS) entry which is preliminary data.</text>
</comment>
<organism evidence="4 5">
    <name type="scientific">Dactylellina haptotyla (strain CBS 200.50)</name>
    <name type="common">Nematode-trapping fungus</name>
    <name type="synonym">Monacrosporium haptotylum</name>
    <dbReference type="NCBI Taxonomy" id="1284197"/>
    <lineage>
        <taxon>Eukaryota</taxon>
        <taxon>Fungi</taxon>
        <taxon>Dikarya</taxon>
        <taxon>Ascomycota</taxon>
        <taxon>Pezizomycotina</taxon>
        <taxon>Orbiliomycetes</taxon>
        <taxon>Orbiliales</taxon>
        <taxon>Orbiliaceae</taxon>
        <taxon>Dactylellina</taxon>
    </lineage>
</organism>
<dbReference type="OrthoDB" id="5429006at2759"/>
<reference evidence="5" key="2">
    <citation type="submission" date="2013-04" db="EMBL/GenBank/DDBJ databases">
        <title>Genomic mechanisms accounting for the adaptation to parasitism in nematode-trapping fungi.</title>
        <authorList>
            <person name="Ahren D.G."/>
        </authorList>
    </citation>
    <scope>NUCLEOTIDE SEQUENCE [LARGE SCALE GENOMIC DNA]</scope>
    <source>
        <strain evidence="5">CBS 200.50</strain>
    </source>
</reference>
<gene>
    <name evidence="4" type="ORF">H072_8386</name>
</gene>
<evidence type="ECO:0000256" key="2">
    <source>
        <dbReference type="SAM" id="Phobius"/>
    </source>
</evidence>
<keyword evidence="2" id="KW-0812">Transmembrane</keyword>
<dbReference type="OMA" id="THAYYKK"/>
<feature type="transmembrane region" description="Helical" evidence="2">
    <location>
        <begin position="240"/>
        <end position="262"/>
    </location>
</feature>
<evidence type="ECO:0000256" key="3">
    <source>
        <dbReference type="SAM" id="SignalP"/>
    </source>
</evidence>
<proteinExistence type="predicted"/>
<name>S8BRU9_DACHA</name>
<dbReference type="EMBL" id="AQGS01000598">
    <property type="protein sequence ID" value="EPS37922.1"/>
    <property type="molecule type" value="Genomic_DNA"/>
</dbReference>
<feature type="region of interest" description="Disordered" evidence="1">
    <location>
        <begin position="58"/>
        <end position="116"/>
    </location>
</feature>
<feature type="signal peptide" evidence="3">
    <location>
        <begin position="1"/>
        <end position="21"/>
    </location>
</feature>
<feature type="compositionally biased region" description="Low complexity" evidence="1">
    <location>
        <begin position="76"/>
        <end position="105"/>
    </location>
</feature>
<keyword evidence="3" id="KW-0732">Signal</keyword>
<evidence type="ECO:0000313" key="4">
    <source>
        <dbReference type="EMBL" id="EPS37922.1"/>
    </source>
</evidence>
<accession>S8BRU9</accession>
<feature type="chain" id="PRO_5004548668" evidence="3">
    <location>
        <begin position="22"/>
        <end position="264"/>
    </location>
</feature>
<keyword evidence="2" id="KW-1133">Transmembrane helix</keyword>
<evidence type="ECO:0000256" key="1">
    <source>
        <dbReference type="SAM" id="MobiDB-lite"/>
    </source>
</evidence>
<dbReference type="AlphaFoldDB" id="S8BRU9"/>